<dbReference type="AlphaFoldDB" id="A0A4Z1PDV4"/>
<keyword evidence="4" id="KW-1185">Reference proteome</keyword>
<evidence type="ECO:0000313" key="3">
    <source>
        <dbReference type="EMBL" id="TID26950.1"/>
    </source>
</evidence>
<keyword evidence="1" id="KW-0812">Transmembrane</keyword>
<reference evidence="3 4" key="1">
    <citation type="submission" date="2019-04" db="EMBL/GenBank/DDBJ databases">
        <title>High contiguity whole genome sequence and gene annotation resource for two Venturia nashicola isolates.</title>
        <authorList>
            <person name="Prokchorchik M."/>
            <person name="Won K."/>
            <person name="Lee Y."/>
            <person name="Choi E.D."/>
            <person name="Segonzac C."/>
            <person name="Sohn K.H."/>
        </authorList>
    </citation>
    <scope>NUCLEOTIDE SEQUENCE [LARGE SCALE GENOMIC DNA]</scope>
    <source>
        <strain evidence="3 4">PRI2</strain>
    </source>
</reference>
<evidence type="ECO:0000256" key="1">
    <source>
        <dbReference type="SAM" id="Phobius"/>
    </source>
</evidence>
<feature type="signal peptide" evidence="2">
    <location>
        <begin position="1"/>
        <end position="23"/>
    </location>
</feature>
<dbReference type="EMBL" id="SNSC02000002">
    <property type="protein sequence ID" value="TID26950.1"/>
    <property type="molecule type" value="Genomic_DNA"/>
</dbReference>
<evidence type="ECO:0000256" key="2">
    <source>
        <dbReference type="SAM" id="SignalP"/>
    </source>
</evidence>
<gene>
    <name evidence="3" type="ORF">E6O75_ATG01443</name>
</gene>
<keyword evidence="1" id="KW-1133">Transmembrane helix</keyword>
<feature type="chain" id="PRO_5021296525" evidence="2">
    <location>
        <begin position="24"/>
        <end position="361"/>
    </location>
</feature>
<accession>A0A4Z1PDV4</accession>
<sequence length="361" mass="38578">MIISTFSFQTLCLITSLAKLIHAQDDRPRDASNSFSYPWTAEKLGPGTFGRNPVHALGSQITIVWSTNYKSYGIDLLRDGTDQSWSVAAITAKTRQLTWVAKAPAGHPDPIKKGVYYFAITSWDGGTSWDGRYFYSHYFNLTGELKSTSGPSSTSGSSSGTSMIVVTHSMTTNSPRSVVATVPSSSSSPLSPSAFLTRSIQPILFSGSKDAVSVKHTSTSAFASDLVSTTISNPNTIPKTSATSSPTPSTAERDTMAIYGGAIGGGIGCAALISVVAYFVMRYRSKKRLTREILSSGTRPELHERKPGCRCASSTPGTYQMDSPTLPAITRPDTSTSIGTSILFPEYSADEGAWSIGYFSD</sequence>
<dbReference type="Proteomes" id="UP000298493">
    <property type="component" value="Unassembled WGS sequence"/>
</dbReference>
<keyword evidence="2" id="KW-0732">Signal</keyword>
<comment type="caution">
    <text evidence="3">The sequence shown here is derived from an EMBL/GenBank/DDBJ whole genome shotgun (WGS) entry which is preliminary data.</text>
</comment>
<keyword evidence="1" id="KW-0472">Membrane</keyword>
<organism evidence="3 4">
    <name type="scientific">Venturia nashicola</name>
    <dbReference type="NCBI Taxonomy" id="86259"/>
    <lineage>
        <taxon>Eukaryota</taxon>
        <taxon>Fungi</taxon>
        <taxon>Dikarya</taxon>
        <taxon>Ascomycota</taxon>
        <taxon>Pezizomycotina</taxon>
        <taxon>Dothideomycetes</taxon>
        <taxon>Pleosporomycetidae</taxon>
        <taxon>Venturiales</taxon>
        <taxon>Venturiaceae</taxon>
        <taxon>Venturia</taxon>
    </lineage>
</organism>
<evidence type="ECO:0000313" key="4">
    <source>
        <dbReference type="Proteomes" id="UP000298493"/>
    </source>
</evidence>
<protein>
    <submittedName>
        <fullName evidence="3">NADH-cytochrome b5 reductase 2</fullName>
    </submittedName>
</protein>
<name>A0A4Z1PDV4_9PEZI</name>
<proteinExistence type="predicted"/>
<feature type="transmembrane region" description="Helical" evidence="1">
    <location>
        <begin position="256"/>
        <end position="281"/>
    </location>
</feature>